<dbReference type="GeneID" id="97214187"/>
<accession>A0A248TGN5</accession>
<evidence type="ECO:0000313" key="2">
    <source>
        <dbReference type="Proteomes" id="UP000215137"/>
    </source>
</evidence>
<dbReference type="OrthoDB" id="9897938at2"/>
<dbReference type="Proteomes" id="UP000215137">
    <property type="component" value="Chromosome"/>
</dbReference>
<name>A0A248TGN5_9BACI</name>
<dbReference type="AlphaFoldDB" id="A0A248TGN5"/>
<evidence type="ECO:0000313" key="1">
    <source>
        <dbReference type="EMBL" id="ASV67366.1"/>
    </source>
</evidence>
<proteinExistence type="predicted"/>
<protein>
    <submittedName>
        <fullName evidence="1">Uncharacterized protein</fullName>
    </submittedName>
</protein>
<organism evidence="1 2">
    <name type="scientific">Cytobacillus kochii</name>
    <dbReference type="NCBI Taxonomy" id="859143"/>
    <lineage>
        <taxon>Bacteria</taxon>
        <taxon>Bacillati</taxon>
        <taxon>Bacillota</taxon>
        <taxon>Bacilli</taxon>
        <taxon>Bacillales</taxon>
        <taxon>Bacillaceae</taxon>
        <taxon>Cytobacillus</taxon>
    </lineage>
</organism>
<sequence length="89" mass="10456">MAELTAVKVVLQDEMEEYFTDDNDQKEAADALLRVDTVLFYGKNMELLNDYEPAKEWDHFYDFEFNSADDIKKEIAERLEISPDIVEVE</sequence>
<dbReference type="KEGG" id="bko:CKF48_08535"/>
<keyword evidence="2" id="KW-1185">Reference proteome</keyword>
<gene>
    <name evidence="1" type="ORF">CKF48_08535</name>
</gene>
<dbReference type="RefSeq" id="WP_095370940.1">
    <property type="nucleotide sequence ID" value="NZ_CANMJM010000008.1"/>
</dbReference>
<dbReference type="EMBL" id="CP022983">
    <property type="protein sequence ID" value="ASV67366.1"/>
    <property type="molecule type" value="Genomic_DNA"/>
</dbReference>
<reference evidence="1 2" key="1">
    <citation type="submission" date="2017-08" db="EMBL/GenBank/DDBJ databases">
        <title>Complete Genome Sequence of Bacillus kochii Oregon-R-modENCODE STRAIN BDGP4, isolated from Drosophila melanogaster gut.</title>
        <authorList>
            <person name="Wan K.H."/>
            <person name="Yu C."/>
            <person name="Park S."/>
            <person name="Hammonds A.S."/>
            <person name="Booth B.W."/>
            <person name="Celniker S.E."/>
        </authorList>
    </citation>
    <scope>NUCLEOTIDE SEQUENCE [LARGE SCALE GENOMIC DNA]</scope>
    <source>
        <strain evidence="1 2">BDGP4</strain>
    </source>
</reference>